<accession>A0A7T7BME2</accession>
<dbReference type="EMBL" id="CP060777">
    <property type="protein sequence ID" value="QQK45127.1"/>
    <property type="molecule type" value="Genomic_DNA"/>
</dbReference>
<reference evidence="9 10" key="1">
    <citation type="submission" date="2020-08" db="EMBL/GenBank/DDBJ databases">
        <title>The completed genome sequence of the pathogenic ascomycete fungus Penicillium digitatum.</title>
        <authorList>
            <person name="Wang M."/>
        </authorList>
    </citation>
    <scope>NUCLEOTIDE SEQUENCE [LARGE SCALE GENOMIC DNA]</scope>
    <source>
        <strain evidence="9 10">PdW03</strain>
    </source>
</reference>
<dbReference type="CDD" id="cd00067">
    <property type="entry name" value="GAL4"/>
    <property type="match status" value="1"/>
</dbReference>
<dbReference type="GO" id="GO:0008270">
    <property type="term" value="F:zinc ion binding"/>
    <property type="evidence" value="ECO:0007669"/>
    <property type="project" value="InterPro"/>
</dbReference>
<dbReference type="SMART" id="SM00066">
    <property type="entry name" value="GAL4"/>
    <property type="match status" value="1"/>
</dbReference>
<evidence type="ECO:0000256" key="1">
    <source>
        <dbReference type="ARBA" id="ARBA00004123"/>
    </source>
</evidence>
<evidence type="ECO:0000313" key="10">
    <source>
        <dbReference type="Proteomes" id="UP000595662"/>
    </source>
</evidence>
<gene>
    <name evidence="9" type="ORF">Pdw03_0025</name>
</gene>
<evidence type="ECO:0000313" key="9">
    <source>
        <dbReference type="EMBL" id="QQK45127.1"/>
    </source>
</evidence>
<dbReference type="GO" id="GO:0003677">
    <property type="term" value="F:DNA binding"/>
    <property type="evidence" value="ECO:0007669"/>
    <property type="project" value="UniProtKB-KW"/>
</dbReference>
<dbReference type="InterPro" id="IPR007219">
    <property type="entry name" value="XnlR_reg_dom"/>
</dbReference>
<feature type="region of interest" description="Disordered" evidence="7">
    <location>
        <begin position="89"/>
        <end position="119"/>
    </location>
</feature>
<evidence type="ECO:0000259" key="8">
    <source>
        <dbReference type="PROSITE" id="PS50048"/>
    </source>
</evidence>
<evidence type="ECO:0000256" key="5">
    <source>
        <dbReference type="ARBA" id="ARBA00023163"/>
    </source>
</evidence>
<dbReference type="PROSITE" id="PS50048">
    <property type="entry name" value="ZN2_CY6_FUNGAL_2"/>
    <property type="match status" value="1"/>
</dbReference>
<dbReference type="Proteomes" id="UP000595662">
    <property type="component" value="Chromosome 4"/>
</dbReference>
<dbReference type="VEuPathDB" id="FungiDB:PDIP_47050"/>
<organism evidence="9 10">
    <name type="scientific">Penicillium digitatum</name>
    <name type="common">Green mold</name>
    <dbReference type="NCBI Taxonomy" id="36651"/>
    <lineage>
        <taxon>Eukaryota</taxon>
        <taxon>Fungi</taxon>
        <taxon>Dikarya</taxon>
        <taxon>Ascomycota</taxon>
        <taxon>Pezizomycotina</taxon>
        <taxon>Eurotiomycetes</taxon>
        <taxon>Eurotiomycetidae</taxon>
        <taxon>Eurotiales</taxon>
        <taxon>Aspergillaceae</taxon>
        <taxon>Penicillium</taxon>
    </lineage>
</organism>
<dbReference type="Gene3D" id="4.10.240.10">
    <property type="entry name" value="Zn(2)-C6 fungal-type DNA-binding domain"/>
    <property type="match status" value="1"/>
</dbReference>
<protein>
    <submittedName>
        <fullName evidence="9">Zn(2)-C6 fungal-type DNA-binding domain</fullName>
    </submittedName>
</protein>
<dbReference type="CDD" id="cd12148">
    <property type="entry name" value="fungal_TF_MHR"/>
    <property type="match status" value="1"/>
</dbReference>
<evidence type="ECO:0000256" key="4">
    <source>
        <dbReference type="ARBA" id="ARBA00023125"/>
    </source>
</evidence>
<dbReference type="GeneID" id="26233022"/>
<evidence type="ECO:0000256" key="7">
    <source>
        <dbReference type="SAM" id="MobiDB-lite"/>
    </source>
</evidence>
<proteinExistence type="predicted"/>
<feature type="compositionally biased region" description="Low complexity" evidence="7">
    <location>
        <begin position="103"/>
        <end position="114"/>
    </location>
</feature>
<dbReference type="AlphaFoldDB" id="A0A7T7BME2"/>
<evidence type="ECO:0000256" key="2">
    <source>
        <dbReference type="ARBA" id="ARBA00022723"/>
    </source>
</evidence>
<dbReference type="RefSeq" id="XP_014534506.2">
    <property type="nucleotide sequence ID" value="XM_014679020.2"/>
</dbReference>
<dbReference type="VEuPathDB" id="FungiDB:PDIP_71050"/>
<evidence type="ECO:0000256" key="6">
    <source>
        <dbReference type="ARBA" id="ARBA00023242"/>
    </source>
</evidence>
<dbReference type="GO" id="GO:0005634">
    <property type="term" value="C:nucleus"/>
    <property type="evidence" value="ECO:0007669"/>
    <property type="project" value="UniProtKB-SubCell"/>
</dbReference>
<dbReference type="PANTHER" id="PTHR46910:SF37">
    <property type="entry name" value="ZN(II)2CYS6 TRANSCRIPTION FACTOR (EUROFUNG)"/>
    <property type="match status" value="1"/>
</dbReference>
<keyword evidence="6" id="KW-0539">Nucleus</keyword>
<keyword evidence="2" id="KW-0479">Metal-binding</keyword>
<sequence>MYPASSTSDDQPRTRTARACDSCYKRKIKCDAALPQCNWCSHHNIPCTFDRVVQRKRKIASEEGRPKVSRLSERISRIEQLLAENYMGDQISVPEDSPRSFEANTTASSSPSNTQLPDSSSVRVHFAGKELGVISLLTGTPFLFPEGREWIKARTGEHVAIDKLSPTRAPWDKERGQNFNAALMNMNVNACNPYELPDWRTVNLYFQAYRSSKVMRRIFPVIDPELFEETLNTAYSQSQYTLKYGQASARVCVVAFLTFVSRLPHVKDIVNSATTTTVSPIDYDMLATKAQFFMPQVLQEPASLDAAQAITMLILFELSCGNMRATNYYAAVAARLIFMLGGNLFSGHGIISTDERSQQKHSQLRNLFWICYTLDKDLALRTGQPPTITDENCELTLPPGYLDRAFLDVENEEAPWYGPVFPFDLRLSLIKARAHRELYSVSCLQKSDAELLKSIRELDDSLEEWRLSIPPRWRPTMSFSSETSDPHMGMHSVMLRLNYHLCMTIIHQASGRCKAWMQGQSGMVDGVSSSMALSVEASRSSLCYLEAAEHVVVDGVFWTLIFYPMSALLTIFCSILQNPLDPHSREDLGRLKVATVMIERIFSRKLNVNELVHFKLVADFIMELKRLAECAIDKAWAEQRAASN</sequence>
<dbReference type="InterPro" id="IPR036864">
    <property type="entry name" value="Zn2-C6_fun-type_DNA-bd_sf"/>
</dbReference>
<dbReference type="Pfam" id="PF00172">
    <property type="entry name" value="Zn_clus"/>
    <property type="match status" value="1"/>
</dbReference>
<keyword evidence="4 9" id="KW-0238">DNA-binding</keyword>
<evidence type="ECO:0000256" key="3">
    <source>
        <dbReference type="ARBA" id="ARBA00023015"/>
    </source>
</evidence>
<dbReference type="GO" id="GO:0000981">
    <property type="term" value="F:DNA-binding transcription factor activity, RNA polymerase II-specific"/>
    <property type="evidence" value="ECO:0007669"/>
    <property type="project" value="InterPro"/>
</dbReference>
<keyword evidence="3" id="KW-0805">Transcription regulation</keyword>
<dbReference type="GO" id="GO:0006351">
    <property type="term" value="P:DNA-templated transcription"/>
    <property type="evidence" value="ECO:0007669"/>
    <property type="project" value="InterPro"/>
</dbReference>
<dbReference type="Pfam" id="PF04082">
    <property type="entry name" value="Fungal_trans"/>
    <property type="match status" value="1"/>
</dbReference>
<dbReference type="SMART" id="SM00906">
    <property type="entry name" value="Fungal_trans"/>
    <property type="match status" value="1"/>
</dbReference>
<comment type="subcellular location">
    <subcellularLocation>
        <location evidence="1">Nucleus</location>
    </subcellularLocation>
</comment>
<feature type="domain" description="Zn(2)-C6 fungal-type" evidence="8">
    <location>
        <begin position="19"/>
        <end position="49"/>
    </location>
</feature>
<dbReference type="InterPro" id="IPR001138">
    <property type="entry name" value="Zn2Cys6_DnaBD"/>
</dbReference>
<dbReference type="SUPFAM" id="SSF57701">
    <property type="entry name" value="Zn2/Cys6 DNA-binding domain"/>
    <property type="match status" value="1"/>
</dbReference>
<dbReference type="InterPro" id="IPR050987">
    <property type="entry name" value="AtrR-like"/>
</dbReference>
<dbReference type="PANTHER" id="PTHR46910">
    <property type="entry name" value="TRANSCRIPTION FACTOR PDR1"/>
    <property type="match status" value="1"/>
</dbReference>
<name>A0A7T7BME2_PENDI</name>
<keyword evidence="5" id="KW-0804">Transcription</keyword>
<dbReference type="KEGG" id="pdp:PDIP_47050"/>